<feature type="transmembrane region" description="Helical" evidence="5">
    <location>
        <begin position="116"/>
        <end position="138"/>
    </location>
</feature>
<keyword evidence="8" id="KW-1185">Reference proteome</keyword>
<evidence type="ECO:0000256" key="4">
    <source>
        <dbReference type="ARBA" id="ARBA00023136"/>
    </source>
</evidence>
<accession>A0A5C5GCK1</accession>
<dbReference type="GO" id="GO:0016020">
    <property type="term" value="C:membrane"/>
    <property type="evidence" value="ECO:0007669"/>
    <property type="project" value="UniProtKB-SubCell"/>
</dbReference>
<evidence type="ECO:0000313" key="8">
    <source>
        <dbReference type="Proteomes" id="UP000314011"/>
    </source>
</evidence>
<sequence>MFAVEVVLSLSGQALIGGREGIGWRIAAWEDYGFSPAFMPFLFAPGVDQFDVLKRFVTYAFIHASFTDAAFAIVITLAIGKFVGEVMRDSAMAILYIACTILPAIIFGLVAPDGAWLFSGYAPAYGLIGAYTYILWIYLRRRGERQIAAFRLIGFLLALQIVYTAIFGASSRWIAEVPGFIVGFCVTPILLPGGWSALLAKLRTR</sequence>
<evidence type="ECO:0000259" key="6">
    <source>
        <dbReference type="Pfam" id="PF01694"/>
    </source>
</evidence>
<dbReference type="Proteomes" id="UP000314011">
    <property type="component" value="Unassembled WGS sequence"/>
</dbReference>
<feature type="transmembrane region" description="Helical" evidence="5">
    <location>
        <begin position="56"/>
        <end position="79"/>
    </location>
</feature>
<dbReference type="SUPFAM" id="SSF144091">
    <property type="entry name" value="Rhomboid-like"/>
    <property type="match status" value="1"/>
</dbReference>
<keyword evidence="7" id="KW-0378">Hydrolase</keyword>
<dbReference type="OrthoDB" id="7836448at2"/>
<feature type="transmembrane region" description="Helical" evidence="5">
    <location>
        <begin position="150"/>
        <end position="174"/>
    </location>
</feature>
<comment type="caution">
    <text evidence="7">The sequence shown here is derived from an EMBL/GenBank/DDBJ whole genome shotgun (WGS) entry which is preliminary data.</text>
</comment>
<reference evidence="7 8" key="1">
    <citation type="submission" date="2019-06" db="EMBL/GenBank/DDBJ databases">
        <title>Genome of new Rhodobacteraceae sp. SM1903.</title>
        <authorList>
            <person name="Ren X."/>
        </authorList>
    </citation>
    <scope>NUCLEOTIDE SEQUENCE [LARGE SCALE GENOMIC DNA]</scope>
    <source>
        <strain evidence="7 8">SM1903</strain>
    </source>
</reference>
<dbReference type="Gene3D" id="1.20.1540.10">
    <property type="entry name" value="Rhomboid-like"/>
    <property type="match status" value="1"/>
</dbReference>
<dbReference type="InterPro" id="IPR035952">
    <property type="entry name" value="Rhomboid-like_sf"/>
</dbReference>
<evidence type="ECO:0000256" key="2">
    <source>
        <dbReference type="ARBA" id="ARBA00022692"/>
    </source>
</evidence>
<dbReference type="GO" id="GO:0006508">
    <property type="term" value="P:proteolysis"/>
    <property type="evidence" value="ECO:0007669"/>
    <property type="project" value="UniProtKB-KW"/>
</dbReference>
<evidence type="ECO:0000313" key="7">
    <source>
        <dbReference type="EMBL" id="TNY31694.1"/>
    </source>
</evidence>
<organism evidence="7 8">
    <name type="scientific">Pelagovum pacificum</name>
    <dbReference type="NCBI Taxonomy" id="2588711"/>
    <lineage>
        <taxon>Bacteria</taxon>
        <taxon>Pseudomonadati</taxon>
        <taxon>Pseudomonadota</taxon>
        <taxon>Alphaproteobacteria</taxon>
        <taxon>Rhodobacterales</taxon>
        <taxon>Paracoccaceae</taxon>
        <taxon>Pelagovum</taxon>
    </lineage>
</organism>
<protein>
    <submittedName>
        <fullName evidence="7">Rhomboid family intramembrane serine protease</fullName>
    </submittedName>
</protein>
<name>A0A5C5GCK1_9RHOB</name>
<feature type="domain" description="Peptidase S54 rhomboid" evidence="6">
    <location>
        <begin position="54"/>
        <end position="191"/>
    </location>
</feature>
<gene>
    <name evidence="7" type="ORF">FHY64_15520</name>
</gene>
<comment type="subcellular location">
    <subcellularLocation>
        <location evidence="1">Membrane</location>
        <topology evidence="1">Multi-pass membrane protein</topology>
    </subcellularLocation>
</comment>
<dbReference type="InterPro" id="IPR022764">
    <property type="entry name" value="Peptidase_S54_rhomboid_dom"/>
</dbReference>
<dbReference type="GO" id="GO:0004252">
    <property type="term" value="F:serine-type endopeptidase activity"/>
    <property type="evidence" value="ECO:0007669"/>
    <property type="project" value="InterPro"/>
</dbReference>
<dbReference type="EMBL" id="VFFF01000002">
    <property type="protein sequence ID" value="TNY31694.1"/>
    <property type="molecule type" value="Genomic_DNA"/>
</dbReference>
<evidence type="ECO:0000256" key="1">
    <source>
        <dbReference type="ARBA" id="ARBA00004141"/>
    </source>
</evidence>
<dbReference type="AlphaFoldDB" id="A0A5C5GCK1"/>
<keyword evidence="2 5" id="KW-0812">Transmembrane</keyword>
<keyword evidence="3 5" id="KW-1133">Transmembrane helix</keyword>
<keyword evidence="7" id="KW-0645">Protease</keyword>
<feature type="transmembrane region" description="Helical" evidence="5">
    <location>
        <begin position="91"/>
        <end position="110"/>
    </location>
</feature>
<keyword evidence="4 5" id="KW-0472">Membrane</keyword>
<feature type="transmembrane region" description="Helical" evidence="5">
    <location>
        <begin position="180"/>
        <end position="200"/>
    </location>
</feature>
<proteinExistence type="predicted"/>
<evidence type="ECO:0000256" key="3">
    <source>
        <dbReference type="ARBA" id="ARBA00022989"/>
    </source>
</evidence>
<dbReference type="Pfam" id="PF01694">
    <property type="entry name" value="Rhomboid"/>
    <property type="match status" value="1"/>
</dbReference>
<evidence type="ECO:0000256" key="5">
    <source>
        <dbReference type="SAM" id="Phobius"/>
    </source>
</evidence>